<feature type="region of interest" description="Disordered" evidence="1">
    <location>
        <begin position="70"/>
        <end position="117"/>
    </location>
</feature>
<name>A0A812QLS4_9DINO</name>
<dbReference type="AlphaFoldDB" id="A0A812QLS4"/>
<dbReference type="Proteomes" id="UP000601435">
    <property type="component" value="Unassembled WGS sequence"/>
</dbReference>
<feature type="compositionally biased region" description="Low complexity" evidence="1">
    <location>
        <begin position="214"/>
        <end position="234"/>
    </location>
</feature>
<comment type="caution">
    <text evidence="2">The sequence shown here is derived from an EMBL/GenBank/DDBJ whole genome shotgun (WGS) entry which is preliminary data.</text>
</comment>
<dbReference type="OrthoDB" id="417551at2759"/>
<evidence type="ECO:0000256" key="1">
    <source>
        <dbReference type="SAM" id="MobiDB-lite"/>
    </source>
</evidence>
<proteinExistence type="predicted"/>
<feature type="region of interest" description="Disordered" evidence="1">
    <location>
        <begin position="213"/>
        <end position="249"/>
    </location>
</feature>
<protein>
    <submittedName>
        <fullName evidence="2">Uncharacterized protein</fullName>
    </submittedName>
</protein>
<evidence type="ECO:0000313" key="2">
    <source>
        <dbReference type="EMBL" id="CAE7393358.1"/>
    </source>
</evidence>
<evidence type="ECO:0000313" key="3">
    <source>
        <dbReference type="Proteomes" id="UP000601435"/>
    </source>
</evidence>
<organism evidence="2 3">
    <name type="scientific">Symbiodinium necroappetens</name>
    <dbReference type="NCBI Taxonomy" id="1628268"/>
    <lineage>
        <taxon>Eukaryota</taxon>
        <taxon>Sar</taxon>
        <taxon>Alveolata</taxon>
        <taxon>Dinophyceae</taxon>
        <taxon>Suessiales</taxon>
        <taxon>Symbiodiniaceae</taxon>
        <taxon>Symbiodinium</taxon>
    </lineage>
</organism>
<keyword evidence="3" id="KW-1185">Reference proteome</keyword>
<gene>
    <name evidence="2" type="ORF">SNEC2469_LOCUS10713</name>
</gene>
<sequence length="850" mass="95886">MKSRCCSALLPRERIRGAVAFCSNPKRCKTFIRRDKYEQSVKLYWVDTKISGKYEEEASELYRETITGEEDVTEATVGGTMNQDDPMDLGGETKEETEESEEEDDGASRSHKPKANKAIEESAMEDIENVQAVMSNLLKAQGRLDATSKRLTDLGTEEAQEASDKLMMQKSNLMKHHDDLADLKSHFDGHGDFDEKCSRAIMEDVKHKTLLKQGKAPAAKAAPKVAPKPAAGKRGATGKGGASKRRRTDGPVAKALVQSVVKGVFWFDNEQHWFLLLWSSECCSEHRVSEKHACSLMGAVWEEIKGLPGAESLPSADIIQKAATLHNTRHECRLGDAFEEMKLSAAIPISYVDVGTGVQHPVFRVRDFLSSLSECGKSDLLFCGHPECDYEDFWEHWRLIQPQHPIFSKHARKDRLKWCIPVFVYADEGTSQKRRGLMVIQFQPILGRGSSRGEDLNMINNSLTTRFLYSVMTSHTYSGKLKKNKPLLKLVEHFAAEMGSLFEEPLPMKCANGKTRQVRLVCLGLKGDLAALVKIGQLQRNFQRDTPSKTSGPGICHLCHAGQEGHLWHKVTFNNMSSMRENLEPPWIREPSLIRLIPQSELHKPQFFQLDLFHCAHKGVWGDIAANTIVALYEYNALGKLSVDKAMCAIFDDCKEYCRENGLQLHMTSLTRGAVGWETASSFPSACWFKGADTTTLCIYLEDKLREVLPTISSENKPYFETMLRMLGNCNVFMRTLYHASLWLLDNERSAAISSGMEVIKDFKRCALHAFKEQKTRWKIQTKMHFIGEILFRLELHRRQKLPSMNPLATGTQVDEDFVGAVCSMSRTVSGRKIHPRTLRKYALALASLW</sequence>
<dbReference type="EMBL" id="CAJNJA010017053">
    <property type="protein sequence ID" value="CAE7393358.1"/>
    <property type="molecule type" value="Genomic_DNA"/>
</dbReference>
<accession>A0A812QLS4</accession>
<reference evidence="2" key="1">
    <citation type="submission" date="2021-02" db="EMBL/GenBank/DDBJ databases">
        <authorList>
            <person name="Dougan E. K."/>
            <person name="Rhodes N."/>
            <person name="Thang M."/>
            <person name="Chan C."/>
        </authorList>
    </citation>
    <scope>NUCLEOTIDE SEQUENCE</scope>
</reference>
<feature type="compositionally biased region" description="Acidic residues" evidence="1">
    <location>
        <begin position="95"/>
        <end position="105"/>
    </location>
</feature>